<reference evidence="2" key="1">
    <citation type="journal article" date="2011" name="PLoS Biol.">
        <title>Gene gain and loss during evolution of obligate parasitism in the white rust pathogen of Arabidopsis thaliana.</title>
        <authorList>
            <person name="Kemen E."/>
            <person name="Gardiner A."/>
            <person name="Schultz-Larsen T."/>
            <person name="Kemen A.C."/>
            <person name="Balmuth A.L."/>
            <person name="Robert-Seilaniantz A."/>
            <person name="Bailey K."/>
            <person name="Holub E."/>
            <person name="Studholme D.J."/>
            <person name="Maclean D."/>
            <person name="Jones J.D."/>
        </authorList>
    </citation>
    <scope>NUCLEOTIDE SEQUENCE</scope>
</reference>
<dbReference type="HOGENOM" id="CLU_2532167_0_0_1"/>
<evidence type="ECO:0000313" key="2">
    <source>
        <dbReference type="EMBL" id="CCA28345.1"/>
    </source>
</evidence>
<dbReference type="EMBL" id="FR825548">
    <property type="protein sequence ID" value="CCA28345.1"/>
    <property type="molecule type" value="Genomic_DNA"/>
</dbReference>
<organism evidence="2">
    <name type="scientific">Albugo laibachii Nc14</name>
    <dbReference type="NCBI Taxonomy" id="890382"/>
    <lineage>
        <taxon>Eukaryota</taxon>
        <taxon>Sar</taxon>
        <taxon>Stramenopiles</taxon>
        <taxon>Oomycota</taxon>
        <taxon>Peronosporomycetes</taxon>
        <taxon>Albuginales</taxon>
        <taxon>Albuginaceae</taxon>
        <taxon>Albugo</taxon>
    </lineage>
</organism>
<reference evidence="2" key="2">
    <citation type="submission" date="2011-02" db="EMBL/GenBank/DDBJ databases">
        <authorList>
            <person name="MacLean D."/>
        </authorList>
    </citation>
    <scope>NUCLEOTIDE SEQUENCE</scope>
</reference>
<proteinExistence type="predicted"/>
<sequence>MQERKLLSVPTTMRTSVLLLMLPCVTSFSHQVLVGESSVEISGSCIRRQGSEWYECSMCPTIDFSLHGCSLVCYKTIRTLRYSNGAVDTEEEVAC</sequence>
<gene>
    <name evidence="2" type="primary">AlNc14C2452G13241</name>
    <name evidence="2" type="ORF">ALNC14_144890</name>
</gene>
<accession>F0X2Y2</accession>
<protein>
    <submittedName>
        <fullName evidence="2">AlNc14C2452G13241 protein</fullName>
    </submittedName>
</protein>
<feature type="chain" id="PRO_5003259700" evidence="1">
    <location>
        <begin position="28"/>
        <end position="95"/>
    </location>
</feature>
<dbReference type="AlphaFoldDB" id="F0X2Y2"/>
<feature type="signal peptide" evidence="1">
    <location>
        <begin position="1"/>
        <end position="27"/>
    </location>
</feature>
<keyword evidence="1" id="KW-0732">Signal</keyword>
<name>F0X2Y2_9STRA</name>
<evidence type="ECO:0000256" key="1">
    <source>
        <dbReference type="SAM" id="SignalP"/>
    </source>
</evidence>